<dbReference type="Pfam" id="PF00098">
    <property type="entry name" value="zf-CCHC"/>
    <property type="match status" value="1"/>
</dbReference>
<dbReference type="InterPro" id="IPR026960">
    <property type="entry name" value="RVT-Znf"/>
</dbReference>
<dbReference type="InterPro" id="IPR005135">
    <property type="entry name" value="Endo/exonuclease/phosphatase"/>
</dbReference>
<proteinExistence type="predicted"/>
<dbReference type="Pfam" id="PF00078">
    <property type="entry name" value="RVT_1"/>
    <property type="match status" value="1"/>
</dbReference>
<reference evidence="5" key="1">
    <citation type="submission" date="2023-07" db="EMBL/GenBank/DDBJ databases">
        <title>A chromosome-level genome assembly of Lolium multiflorum.</title>
        <authorList>
            <person name="Chen Y."/>
            <person name="Copetti D."/>
            <person name="Kolliker R."/>
            <person name="Studer B."/>
        </authorList>
    </citation>
    <scope>NUCLEOTIDE SEQUENCE</scope>
    <source>
        <strain evidence="5">02402/16</strain>
        <tissue evidence="5">Leaf</tissue>
    </source>
</reference>
<feature type="compositionally biased region" description="Low complexity" evidence="2">
    <location>
        <begin position="720"/>
        <end position="735"/>
    </location>
</feature>
<feature type="region of interest" description="Disordered" evidence="2">
    <location>
        <begin position="1"/>
        <end position="72"/>
    </location>
</feature>
<dbReference type="SUPFAM" id="SSF56672">
    <property type="entry name" value="DNA/RNA polymerases"/>
    <property type="match status" value="1"/>
</dbReference>
<feature type="compositionally biased region" description="Polar residues" evidence="2">
    <location>
        <begin position="687"/>
        <end position="702"/>
    </location>
</feature>
<evidence type="ECO:0000256" key="2">
    <source>
        <dbReference type="SAM" id="MobiDB-lite"/>
    </source>
</evidence>
<feature type="region of interest" description="Disordered" evidence="2">
    <location>
        <begin position="153"/>
        <end position="312"/>
    </location>
</feature>
<evidence type="ECO:0000313" key="6">
    <source>
        <dbReference type="Proteomes" id="UP001231189"/>
    </source>
</evidence>
<dbReference type="SMART" id="SM00343">
    <property type="entry name" value="ZnF_C2HC"/>
    <property type="match status" value="2"/>
</dbReference>
<feature type="compositionally biased region" description="Basic residues" evidence="2">
    <location>
        <begin position="854"/>
        <end position="863"/>
    </location>
</feature>
<name>A0AAD8T7T4_LOLMU</name>
<dbReference type="InterPro" id="IPR036875">
    <property type="entry name" value="Znf_CCHC_sf"/>
</dbReference>
<feature type="compositionally biased region" description="Pro residues" evidence="2">
    <location>
        <begin position="157"/>
        <end position="186"/>
    </location>
</feature>
<keyword evidence="6" id="KW-1185">Reference proteome</keyword>
<dbReference type="CDD" id="cd01650">
    <property type="entry name" value="RT_nLTR_like"/>
    <property type="match status" value="1"/>
</dbReference>
<dbReference type="Pfam" id="PF03372">
    <property type="entry name" value="Exo_endo_phos"/>
    <property type="match status" value="1"/>
</dbReference>
<dbReference type="GO" id="GO:0008270">
    <property type="term" value="F:zinc ion binding"/>
    <property type="evidence" value="ECO:0007669"/>
    <property type="project" value="UniProtKB-KW"/>
</dbReference>
<feature type="domain" description="Reverse transcriptase" evidence="4">
    <location>
        <begin position="1330"/>
        <end position="1606"/>
    </location>
</feature>
<feature type="compositionally biased region" description="Basic and acidic residues" evidence="2">
    <location>
        <begin position="560"/>
        <end position="569"/>
    </location>
</feature>
<evidence type="ECO:0000313" key="5">
    <source>
        <dbReference type="EMBL" id="KAK1670650.1"/>
    </source>
</evidence>
<dbReference type="GO" id="GO:0003676">
    <property type="term" value="F:nucleic acid binding"/>
    <property type="evidence" value="ECO:0007669"/>
    <property type="project" value="InterPro"/>
</dbReference>
<feature type="region of interest" description="Disordered" evidence="2">
    <location>
        <begin position="848"/>
        <end position="875"/>
    </location>
</feature>
<dbReference type="InterPro" id="IPR043502">
    <property type="entry name" value="DNA/RNA_pol_sf"/>
</dbReference>
<feature type="region of interest" description="Disordered" evidence="2">
    <location>
        <begin position="556"/>
        <end position="609"/>
    </location>
</feature>
<evidence type="ECO:0000256" key="1">
    <source>
        <dbReference type="PROSITE-ProRule" id="PRU00047"/>
    </source>
</evidence>
<keyword evidence="1" id="KW-0862">Zinc</keyword>
<dbReference type="GO" id="GO:0003824">
    <property type="term" value="F:catalytic activity"/>
    <property type="evidence" value="ECO:0007669"/>
    <property type="project" value="InterPro"/>
</dbReference>
<evidence type="ECO:0000259" key="3">
    <source>
        <dbReference type="PROSITE" id="PS50158"/>
    </source>
</evidence>
<feature type="region of interest" description="Disordered" evidence="2">
    <location>
        <begin position="664"/>
        <end position="735"/>
    </location>
</feature>
<comment type="caution">
    <text evidence="5">The sequence shown here is derived from an EMBL/GenBank/DDBJ whole genome shotgun (WGS) entry which is preliminary data.</text>
</comment>
<feature type="compositionally biased region" description="Basic and acidic residues" evidence="2">
    <location>
        <begin position="201"/>
        <end position="212"/>
    </location>
</feature>
<feature type="compositionally biased region" description="Basic and acidic residues" evidence="2">
    <location>
        <begin position="295"/>
        <end position="309"/>
    </location>
</feature>
<organism evidence="5 6">
    <name type="scientific">Lolium multiflorum</name>
    <name type="common">Italian ryegrass</name>
    <name type="synonym">Lolium perenne subsp. multiflorum</name>
    <dbReference type="NCBI Taxonomy" id="4521"/>
    <lineage>
        <taxon>Eukaryota</taxon>
        <taxon>Viridiplantae</taxon>
        <taxon>Streptophyta</taxon>
        <taxon>Embryophyta</taxon>
        <taxon>Tracheophyta</taxon>
        <taxon>Spermatophyta</taxon>
        <taxon>Magnoliopsida</taxon>
        <taxon>Liliopsida</taxon>
        <taxon>Poales</taxon>
        <taxon>Poaceae</taxon>
        <taxon>BOP clade</taxon>
        <taxon>Pooideae</taxon>
        <taxon>Poodae</taxon>
        <taxon>Poeae</taxon>
        <taxon>Poeae Chloroplast Group 2 (Poeae type)</taxon>
        <taxon>Loliodinae</taxon>
        <taxon>Loliinae</taxon>
        <taxon>Lolium</taxon>
    </lineage>
</organism>
<dbReference type="Proteomes" id="UP001231189">
    <property type="component" value="Unassembled WGS sequence"/>
</dbReference>
<dbReference type="SUPFAM" id="SSF56219">
    <property type="entry name" value="DNase I-like"/>
    <property type="match status" value="1"/>
</dbReference>
<dbReference type="InterPro" id="IPR001878">
    <property type="entry name" value="Znf_CCHC"/>
</dbReference>
<keyword evidence="1" id="KW-0863">Zinc-finger</keyword>
<dbReference type="SUPFAM" id="SSF57756">
    <property type="entry name" value="Retrovirus zinc finger-like domains"/>
    <property type="match status" value="1"/>
</dbReference>
<dbReference type="Pfam" id="PF13966">
    <property type="entry name" value="zf-RVT"/>
    <property type="match status" value="1"/>
</dbReference>
<accession>A0AAD8T7T4</accession>
<evidence type="ECO:0000259" key="4">
    <source>
        <dbReference type="PROSITE" id="PS50878"/>
    </source>
</evidence>
<dbReference type="PROSITE" id="PS50158">
    <property type="entry name" value="ZF_CCHC"/>
    <property type="match status" value="1"/>
</dbReference>
<feature type="domain" description="CCHC-type" evidence="3">
    <location>
        <begin position="119"/>
        <end position="132"/>
    </location>
</feature>
<dbReference type="InterPro" id="IPR036691">
    <property type="entry name" value="Endo/exonu/phosph_ase_sf"/>
</dbReference>
<feature type="compositionally biased region" description="Low complexity" evidence="2">
    <location>
        <begin position="570"/>
        <end position="588"/>
    </location>
</feature>
<dbReference type="PROSITE" id="PS50878">
    <property type="entry name" value="RT_POL"/>
    <property type="match status" value="1"/>
</dbReference>
<dbReference type="Gene3D" id="3.60.10.10">
    <property type="entry name" value="Endonuclease/exonuclease/phosphatase"/>
    <property type="match status" value="1"/>
</dbReference>
<sequence>MAPPSASRSDRWADMVEEDEASDSSSSRRSYSDVVRDGSPSPQREGAVDSAPVGASGSARTPPVRRLASVVTRPERTWRAPAGPGWRAPGQLQKRQRCLGPLPSYNVPDGVPAELAGLCFNCGEPGHVAAACTGKTKCLRCKGVDHVARQCTAVLPPRGPPPPPARRPSPPPRRADLPPPPPPPRVVPQGSWAGSSPPAVEQRRTPARERLGARGTPPVEARREQPPVEVQRLTPARERLGPRGGPVPERLGARGTLPVEARREQPPVEAQRLTPARERLGPRGDPSASSPPTDLRFRPVEELRREGRSWDTPLRTAGSAAAASSEHRAAAVGDAERCIIYRSQEVEEAEQALRWSLVAYVSGTRRPVSCGAARDAIAELFPASDGHASVHRFWPADFLVVFDSRARRDEVLNAGAGVLDAADFSLRFSPWNRQLQGTRRVFSYRVHAEVVGVPAIAWSLATAKTIFGSSAWVERLGTETASRADMGCFRVTVWTDDPARLPRSKQLWLAEPLEFDEEDEDLLLPVAALVPQEVALLEYNASIHLMRVEDVGAVGGRHHRGEDRRDHGDAGSAGAPPSGHGPGASSPPSRWPGAGPGADAQRPAGRWRGGRERRVALGRTTVIAPWPVVAVRQEPSLGRSPQLQVHGVGATAVVPLVSSARSVDDIASPASPPAPVRSPSGIAADSQEASCARSSPSLQTRPAGNGGDFGPVLWSDVDGDSAASSPSGSRCSSVSWDTPLDFEVGPPGKTNSEGMSMFVVEISPDPYLQRPDRAMTGAGQASLLAVDTQPVDAGRTLDVAPLTPLGALPATPAPVQPACTAPAASASTDLGMGLAAFRERCRIKKLQPLLPRPAPRKPRKKRQPPSVVRRSSRVAGRFAPGSSIKETKLQLVTRAVVDRCCGRDFDGFFFLPAAGTCGGILLAWKSSAVSFTNPHISTNAVTARAEVPGSVGWWFTGVYGPQADGDKRQFLQELKDIRDLHPGAWVVAGDFNLIVDAADKNNNILNRRMMGKFRKLLADLELKELYLNGRRYTWSNERERPTMERLDRVFSTVDWETEYPSSFLSALSSSTSDHCPLLLNPAAQLKTGRRFRFEAFWPKADGFMEVVAGAWSSTPVIANPFKRLAAKLAATSKALMSWNDKFIGNVKRQILLANELILRLDVAMETRPLSAGERGLRKLLKRKLLGLASLERTIARQRSRITWLKEGDACTRFFHLHANHRRRKNFIPHLRVDGVLVADQDDKARVVDDFYEQLLGSVPERGFSLDLDFLGVRTHDLSDLEAPFSEEEVWSVIKSQEPDKAPGPDGFTGRFYTVCWHIIKHDVLEAFETLWRGDSRGLQVANQALISLLPKHADAVEVRDFRPISLIHSVAKLVAKVLSSRLAPKMPQIVGPHQSAFIRGRCLHDNFQLVQCSAKRLHATKTPAVMFKLDITKAFDTVDWAFLLEVLAKLGFGPRWIAMVCGLLGTASTRVLVNGVAGCLISNMRGLRQGDPLSPLLFDTVMDVLHLLFERAAADGLLAHLASRGLRHRTSMYADDVVTFLKPDRLDLLTCAAIVEDFGEASGLRTNLAKCSVHPIRCSPQQIDLAHDILRCEVATWPCKYLGLPLGLRKPTAAQLQPVVDSAANRLQPWCAKLMTRGGRTILVQTTLSAIPVHSMMSLDIPPKTLQALTKICRGFMWKARLDVRGGHCLVAWEQVASPKALGGLGLPNLRLLNLALRSRWAWLQRVDSTKAWAEFNLQIPRLARALFESATVVILGDGERALFWKDRWLNGARVADLAPNLLALVTSRKVSTRTVKEGLDGEWLRDCGPDLGHAAVAEFFLLWHVVGAARLVPERPDEFVWRWSVDGKFSVSSAYRAFFAGRVGAPTASQIWRSRAPYSCKFFAWLVSRNRCWTADRLQRRGLPAPASCPLCNQEPDDSAPASGMRRGSGSLDLGFEPLGNDVVFNSATPAVLAIKTKIREEYGRWRLAGLFRSDSFGFPEPVELGWQLGE</sequence>
<dbReference type="Gene3D" id="4.10.60.10">
    <property type="entry name" value="Zinc finger, CCHC-type"/>
    <property type="match status" value="1"/>
</dbReference>
<keyword evidence="1" id="KW-0479">Metal-binding</keyword>
<protein>
    <submittedName>
        <fullName evidence="5">Uncharacterized protein</fullName>
    </submittedName>
</protein>
<dbReference type="InterPro" id="IPR000477">
    <property type="entry name" value="RT_dom"/>
</dbReference>
<dbReference type="EMBL" id="JAUUTY010000003">
    <property type="protein sequence ID" value="KAK1670650.1"/>
    <property type="molecule type" value="Genomic_DNA"/>
</dbReference>
<gene>
    <name evidence="5" type="ORF">QYE76_058809</name>
</gene>
<dbReference type="PANTHER" id="PTHR19446">
    <property type="entry name" value="REVERSE TRANSCRIPTASES"/>
    <property type="match status" value="1"/>
</dbReference>